<dbReference type="EMBL" id="AYKW01000001">
    <property type="protein sequence ID" value="PIL37325.1"/>
    <property type="molecule type" value="Genomic_DNA"/>
</dbReference>
<proteinExistence type="predicted"/>
<accession>A0A2G8SU77</accession>
<comment type="caution">
    <text evidence="2">The sequence shown here is derived from an EMBL/GenBank/DDBJ whole genome shotgun (WGS) entry which is preliminary data.</text>
</comment>
<name>A0A2G8SU77_9APHY</name>
<gene>
    <name evidence="2" type="ORF">GSI_01018</name>
</gene>
<keyword evidence="3" id="KW-1185">Reference proteome</keyword>
<evidence type="ECO:0000313" key="2">
    <source>
        <dbReference type="EMBL" id="PIL37325.1"/>
    </source>
</evidence>
<evidence type="ECO:0000256" key="1">
    <source>
        <dbReference type="SAM" id="MobiDB-lite"/>
    </source>
</evidence>
<protein>
    <submittedName>
        <fullName evidence="2">Uncharacterized protein</fullName>
    </submittedName>
</protein>
<dbReference type="OrthoDB" id="3263403at2759"/>
<dbReference type="Proteomes" id="UP000230002">
    <property type="component" value="Unassembled WGS sequence"/>
</dbReference>
<evidence type="ECO:0000313" key="3">
    <source>
        <dbReference type="Proteomes" id="UP000230002"/>
    </source>
</evidence>
<organism evidence="2 3">
    <name type="scientific">Ganoderma sinense ZZ0214-1</name>
    <dbReference type="NCBI Taxonomy" id="1077348"/>
    <lineage>
        <taxon>Eukaryota</taxon>
        <taxon>Fungi</taxon>
        <taxon>Dikarya</taxon>
        <taxon>Basidiomycota</taxon>
        <taxon>Agaricomycotina</taxon>
        <taxon>Agaricomycetes</taxon>
        <taxon>Polyporales</taxon>
        <taxon>Polyporaceae</taxon>
        <taxon>Ganoderma</taxon>
    </lineage>
</organism>
<dbReference type="STRING" id="1077348.A0A2G8SU77"/>
<dbReference type="AlphaFoldDB" id="A0A2G8SU77"/>
<sequence length="229" mass="24385">MHPPVPHRSSSSSLAGAIIDLTGDDYSEDGVRKKRKLDHRAPLVAGPSSWPSEPINVPLPTASGSLNGTGGHISPAKASISRPETLSTYGPLTQHPVAIGSASAAPPVAAAAEQVAVVPPLAQPQPSPAVVPVPAQDVTMDDGQQEPQTTVEEDCLDVNFDEDEEDETKKWCRMCRSRFDGGHTTEAPTPFMNAPQEVLIEHCEQVHPRGWEILKTKVAEARSAEDAEV</sequence>
<feature type="region of interest" description="Disordered" evidence="1">
    <location>
        <begin position="24"/>
        <end position="81"/>
    </location>
</feature>
<reference evidence="2 3" key="1">
    <citation type="journal article" date="2015" name="Sci. Rep.">
        <title>Chromosome-level genome map provides insights into diverse defense mechanisms in the medicinal fungus Ganoderma sinense.</title>
        <authorList>
            <person name="Zhu Y."/>
            <person name="Xu J."/>
            <person name="Sun C."/>
            <person name="Zhou S."/>
            <person name="Xu H."/>
            <person name="Nelson D.R."/>
            <person name="Qian J."/>
            <person name="Song J."/>
            <person name="Luo H."/>
            <person name="Xiang L."/>
            <person name="Li Y."/>
            <person name="Xu Z."/>
            <person name="Ji A."/>
            <person name="Wang L."/>
            <person name="Lu S."/>
            <person name="Hayward A."/>
            <person name="Sun W."/>
            <person name="Li X."/>
            <person name="Schwartz D.C."/>
            <person name="Wang Y."/>
            <person name="Chen S."/>
        </authorList>
    </citation>
    <scope>NUCLEOTIDE SEQUENCE [LARGE SCALE GENOMIC DNA]</scope>
    <source>
        <strain evidence="2 3">ZZ0214-1</strain>
    </source>
</reference>